<gene>
    <name evidence="1" type="ORF">OXX778_LOCUS14568</name>
</gene>
<accession>A0A814E1G1</accession>
<reference evidence="1" key="1">
    <citation type="submission" date="2021-02" db="EMBL/GenBank/DDBJ databases">
        <authorList>
            <person name="Nowell W R."/>
        </authorList>
    </citation>
    <scope>NUCLEOTIDE SEQUENCE</scope>
    <source>
        <strain evidence="1">Ploen Becks lab</strain>
    </source>
</reference>
<dbReference type="AlphaFoldDB" id="A0A814E1G1"/>
<sequence>MFVITSINGYCIQMLCNKNSQAFYSTITKFLDQETQDPNTWLINIAGLALNLNIESLSESVQKAFKTALENRFKIPDSLIIDWKLEDKVPVKHRKDKYKDSD</sequence>
<name>A0A814E1G1_9BILA</name>
<dbReference type="Proteomes" id="UP000663879">
    <property type="component" value="Unassembled WGS sequence"/>
</dbReference>
<protein>
    <submittedName>
        <fullName evidence="1">Uncharacterized protein</fullName>
    </submittedName>
</protein>
<proteinExistence type="predicted"/>
<comment type="caution">
    <text evidence="1">The sequence shown here is derived from an EMBL/GenBank/DDBJ whole genome shotgun (WGS) entry which is preliminary data.</text>
</comment>
<organism evidence="1 2">
    <name type="scientific">Brachionus calyciflorus</name>
    <dbReference type="NCBI Taxonomy" id="104777"/>
    <lineage>
        <taxon>Eukaryota</taxon>
        <taxon>Metazoa</taxon>
        <taxon>Spiralia</taxon>
        <taxon>Gnathifera</taxon>
        <taxon>Rotifera</taxon>
        <taxon>Eurotatoria</taxon>
        <taxon>Monogononta</taxon>
        <taxon>Pseudotrocha</taxon>
        <taxon>Ploima</taxon>
        <taxon>Brachionidae</taxon>
        <taxon>Brachionus</taxon>
    </lineage>
</organism>
<evidence type="ECO:0000313" key="1">
    <source>
        <dbReference type="EMBL" id="CAF0963348.1"/>
    </source>
</evidence>
<evidence type="ECO:0000313" key="2">
    <source>
        <dbReference type="Proteomes" id="UP000663879"/>
    </source>
</evidence>
<keyword evidence="2" id="KW-1185">Reference proteome</keyword>
<dbReference type="EMBL" id="CAJNOC010003021">
    <property type="protein sequence ID" value="CAF0963348.1"/>
    <property type="molecule type" value="Genomic_DNA"/>
</dbReference>